<reference evidence="3 4" key="1">
    <citation type="submission" date="2023-08" db="EMBL/GenBank/DDBJ databases">
        <title>A Necator americanus chromosomal reference genome.</title>
        <authorList>
            <person name="Ilik V."/>
            <person name="Petrzelkova K.J."/>
            <person name="Pardy F."/>
            <person name="Fuh T."/>
            <person name="Niatou-Singa F.S."/>
            <person name="Gouil Q."/>
            <person name="Baker L."/>
            <person name="Ritchie M.E."/>
            <person name="Jex A.R."/>
            <person name="Gazzola D."/>
            <person name="Li H."/>
            <person name="Toshio Fujiwara R."/>
            <person name="Zhan B."/>
            <person name="Aroian R.V."/>
            <person name="Pafco B."/>
            <person name="Schwarz E.M."/>
        </authorList>
    </citation>
    <scope>NUCLEOTIDE SEQUENCE [LARGE SCALE GENOMIC DNA]</scope>
    <source>
        <strain evidence="3 4">Aroian</strain>
        <tissue evidence="3">Whole animal</tissue>
    </source>
</reference>
<accession>A0ABR1DB06</accession>
<comment type="caution">
    <text evidence="3">The sequence shown here is derived from an EMBL/GenBank/DDBJ whole genome shotgun (WGS) entry which is preliminary data.</text>
</comment>
<feature type="region of interest" description="Disordered" evidence="1">
    <location>
        <begin position="155"/>
        <end position="186"/>
    </location>
</feature>
<dbReference type="Gene3D" id="1.10.10.10">
    <property type="entry name" value="Winged helix-like DNA-binding domain superfamily/Winged helix DNA-binding domain"/>
    <property type="match status" value="1"/>
</dbReference>
<gene>
    <name evidence="3" type="primary">Necator_chrIV.g14003</name>
    <name evidence="3" type="ORF">RB195_000710</name>
</gene>
<evidence type="ECO:0000259" key="2">
    <source>
        <dbReference type="Pfam" id="PF01710"/>
    </source>
</evidence>
<dbReference type="PANTHER" id="PTHR46060">
    <property type="entry name" value="MARINER MOS1 TRANSPOSASE-LIKE PROTEIN"/>
    <property type="match status" value="1"/>
</dbReference>
<sequence>MNKKDECIAITNELSPYQDLCGFLSTERAVRSLYKTLVTRSCGTWWSAALTSLANEALTKAITPKRNQLKTYVISRSQCYKWFQRFENGNESLEDEEHRRRPQVVDDELLKKAIESDPTQTARKLALEFGCSNSTIDEHLHTIGRQIVPNECKAEKNEGKGNEKRVAERSNSIPKRQKLSEQASANVSLSFKTPHFSDYSVRNLSSVRRKGC</sequence>
<proteinExistence type="predicted"/>
<dbReference type="EMBL" id="JAVFWL010000004">
    <property type="protein sequence ID" value="KAK6747677.1"/>
    <property type="molecule type" value="Genomic_DNA"/>
</dbReference>
<feature type="domain" description="Transposase Synechocystis PCC 6803" evidence="2">
    <location>
        <begin position="69"/>
        <end position="137"/>
    </location>
</feature>
<protein>
    <recommendedName>
        <fullName evidence="2">Transposase Synechocystis PCC 6803 domain-containing protein</fullName>
    </recommendedName>
</protein>
<dbReference type="InterPro" id="IPR036388">
    <property type="entry name" value="WH-like_DNA-bd_sf"/>
</dbReference>
<evidence type="ECO:0000313" key="4">
    <source>
        <dbReference type="Proteomes" id="UP001303046"/>
    </source>
</evidence>
<dbReference type="PANTHER" id="PTHR46060:SF2">
    <property type="entry name" value="HISTONE-LYSINE N-METHYLTRANSFERASE SETMAR"/>
    <property type="match status" value="1"/>
</dbReference>
<name>A0ABR1DB06_NECAM</name>
<dbReference type="Proteomes" id="UP001303046">
    <property type="component" value="Unassembled WGS sequence"/>
</dbReference>
<dbReference type="InterPro" id="IPR002622">
    <property type="entry name" value="Transposase_14"/>
</dbReference>
<keyword evidence="4" id="KW-1185">Reference proteome</keyword>
<feature type="compositionally biased region" description="Polar residues" evidence="1">
    <location>
        <begin position="169"/>
        <end position="186"/>
    </location>
</feature>
<feature type="compositionally biased region" description="Basic and acidic residues" evidence="1">
    <location>
        <begin position="155"/>
        <end position="168"/>
    </location>
</feature>
<dbReference type="InterPro" id="IPR052709">
    <property type="entry name" value="Transposase-MT_Hybrid"/>
</dbReference>
<evidence type="ECO:0000256" key="1">
    <source>
        <dbReference type="SAM" id="MobiDB-lite"/>
    </source>
</evidence>
<evidence type="ECO:0000313" key="3">
    <source>
        <dbReference type="EMBL" id="KAK6747677.1"/>
    </source>
</evidence>
<dbReference type="Pfam" id="PF01710">
    <property type="entry name" value="HTH_Tnp_IS630"/>
    <property type="match status" value="1"/>
</dbReference>
<organism evidence="3 4">
    <name type="scientific">Necator americanus</name>
    <name type="common">Human hookworm</name>
    <dbReference type="NCBI Taxonomy" id="51031"/>
    <lineage>
        <taxon>Eukaryota</taxon>
        <taxon>Metazoa</taxon>
        <taxon>Ecdysozoa</taxon>
        <taxon>Nematoda</taxon>
        <taxon>Chromadorea</taxon>
        <taxon>Rhabditida</taxon>
        <taxon>Rhabditina</taxon>
        <taxon>Rhabditomorpha</taxon>
        <taxon>Strongyloidea</taxon>
        <taxon>Ancylostomatidae</taxon>
        <taxon>Bunostominae</taxon>
        <taxon>Necator</taxon>
    </lineage>
</organism>